<dbReference type="AlphaFoldDB" id="A0A4C1XT18"/>
<dbReference type="EMBL" id="BGZK01000948">
    <property type="protein sequence ID" value="GBP66132.1"/>
    <property type="molecule type" value="Genomic_DNA"/>
</dbReference>
<sequence>MSFMYIRRIPHYFLPAAPLGGRARAGAGGRADGAICGRFLFRVRYCKPKFNILASFAVFVYFLPLCVREPSGKGVEASRARPAHAILHTSPFAKENVFG</sequence>
<comment type="caution">
    <text evidence="1">The sequence shown here is derived from an EMBL/GenBank/DDBJ whole genome shotgun (WGS) entry which is preliminary data.</text>
</comment>
<gene>
    <name evidence="1" type="ORF">EVAR_51301_1</name>
</gene>
<name>A0A4C1XT18_EUMVA</name>
<organism evidence="1 2">
    <name type="scientific">Eumeta variegata</name>
    <name type="common">Bagworm moth</name>
    <name type="synonym">Eumeta japonica</name>
    <dbReference type="NCBI Taxonomy" id="151549"/>
    <lineage>
        <taxon>Eukaryota</taxon>
        <taxon>Metazoa</taxon>
        <taxon>Ecdysozoa</taxon>
        <taxon>Arthropoda</taxon>
        <taxon>Hexapoda</taxon>
        <taxon>Insecta</taxon>
        <taxon>Pterygota</taxon>
        <taxon>Neoptera</taxon>
        <taxon>Endopterygota</taxon>
        <taxon>Lepidoptera</taxon>
        <taxon>Glossata</taxon>
        <taxon>Ditrysia</taxon>
        <taxon>Tineoidea</taxon>
        <taxon>Psychidae</taxon>
        <taxon>Oiketicinae</taxon>
        <taxon>Eumeta</taxon>
    </lineage>
</organism>
<evidence type="ECO:0000313" key="1">
    <source>
        <dbReference type="EMBL" id="GBP66132.1"/>
    </source>
</evidence>
<reference evidence="1 2" key="1">
    <citation type="journal article" date="2019" name="Commun. Biol.">
        <title>The bagworm genome reveals a unique fibroin gene that provides high tensile strength.</title>
        <authorList>
            <person name="Kono N."/>
            <person name="Nakamura H."/>
            <person name="Ohtoshi R."/>
            <person name="Tomita M."/>
            <person name="Numata K."/>
            <person name="Arakawa K."/>
        </authorList>
    </citation>
    <scope>NUCLEOTIDE SEQUENCE [LARGE SCALE GENOMIC DNA]</scope>
</reference>
<dbReference type="Proteomes" id="UP000299102">
    <property type="component" value="Unassembled WGS sequence"/>
</dbReference>
<protein>
    <submittedName>
        <fullName evidence="1">Uncharacterized protein</fullName>
    </submittedName>
</protein>
<keyword evidence="2" id="KW-1185">Reference proteome</keyword>
<evidence type="ECO:0000313" key="2">
    <source>
        <dbReference type="Proteomes" id="UP000299102"/>
    </source>
</evidence>
<proteinExistence type="predicted"/>
<accession>A0A4C1XT18</accession>